<dbReference type="SMART" id="SM00324">
    <property type="entry name" value="RhoGAP"/>
    <property type="match status" value="1"/>
</dbReference>
<feature type="region of interest" description="Disordered" evidence="5">
    <location>
        <begin position="350"/>
        <end position="416"/>
    </location>
</feature>
<feature type="domain" description="Rho-GAP" evidence="7">
    <location>
        <begin position="621"/>
        <end position="836"/>
    </location>
</feature>
<dbReference type="Gene3D" id="2.10.110.10">
    <property type="entry name" value="Cysteine Rich Protein"/>
    <property type="match status" value="1"/>
</dbReference>
<dbReference type="Pfam" id="PF00412">
    <property type="entry name" value="LIM"/>
    <property type="match status" value="1"/>
</dbReference>
<evidence type="ECO:0000313" key="9">
    <source>
        <dbReference type="Proteomes" id="UP001304243"/>
    </source>
</evidence>
<dbReference type="GeneID" id="89952225"/>
<dbReference type="SUPFAM" id="SSF48350">
    <property type="entry name" value="GTPase activation domain, GAP"/>
    <property type="match status" value="1"/>
</dbReference>
<dbReference type="InterPro" id="IPR001781">
    <property type="entry name" value="Znf_LIM"/>
</dbReference>
<protein>
    <submittedName>
        <fullName evidence="8">High mobility group</fullName>
    </submittedName>
</protein>
<dbReference type="Pfam" id="PF00620">
    <property type="entry name" value="RhoGAP"/>
    <property type="match status" value="1"/>
</dbReference>
<dbReference type="EMBL" id="JASEJX010000011">
    <property type="protein sequence ID" value="KAK4520404.1"/>
    <property type="molecule type" value="Genomic_DNA"/>
</dbReference>
<keyword evidence="2 4" id="KW-0479">Metal-binding</keyword>
<keyword evidence="3 4" id="KW-0862">Zinc</keyword>
<evidence type="ECO:0000313" key="8">
    <source>
        <dbReference type="EMBL" id="KAK4520404.1"/>
    </source>
</evidence>
<feature type="domain" description="LIM zinc-binding" evidence="6">
    <location>
        <begin position="225"/>
        <end position="285"/>
    </location>
</feature>
<dbReference type="InterPro" id="IPR000198">
    <property type="entry name" value="RhoGAP_dom"/>
</dbReference>
<dbReference type="PROSITE" id="PS50023">
    <property type="entry name" value="LIM_DOMAIN_2"/>
    <property type="match status" value="1"/>
</dbReference>
<evidence type="ECO:0000256" key="1">
    <source>
        <dbReference type="ARBA" id="ARBA00022468"/>
    </source>
</evidence>
<keyword evidence="4" id="KW-0440">LIM domain</keyword>
<feature type="compositionally biased region" description="Low complexity" evidence="5">
    <location>
        <begin position="373"/>
        <end position="386"/>
    </location>
</feature>
<dbReference type="Gene3D" id="1.10.555.10">
    <property type="entry name" value="Rho GTPase activation protein"/>
    <property type="match status" value="1"/>
</dbReference>
<feature type="compositionally biased region" description="Low complexity" evidence="5">
    <location>
        <begin position="403"/>
        <end position="416"/>
    </location>
</feature>
<comment type="caution">
    <text evidence="8">The sequence shown here is derived from an EMBL/GenBank/DDBJ whole genome shotgun (WGS) entry which is preliminary data.</text>
</comment>
<dbReference type="PANTHER" id="PTHR23176:SF129">
    <property type="entry name" value="RHO GTPASE ACTIVATING PROTEIN AT 16F, ISOFORM E-RELATED"/>
    <property type="match status" value="1"/>
</dbReference>
<name>A0AAN7DQ26_9FUNG</name>
<dbReference type="GO" id="GO:0005096">
    <property type="term" value="F:GTPase activator activity"/>
    <property type="evidence" value="ECO:0007669"/>
    <property type="project" value="UniProtKB-KW"/>
</dbReference>
<dbReference type="PANTHER" id="PTHR23176">
    <property type="entry name" value="RHO/RAC/CDC GTPASE-ACTIVATING PROTEIN"/>
    <property type="match status" value="1"/>
</dbReference>
<dbReference type="GO" id="GO:0046872">
    <property type="term" value="F:metal ion binding"/>
    <property type="evidence" value="ECO:0007669"/>
    <property type="project" value="UniProtKB-KW"/>
</dbReference>
<dbReference type="InterPro" id="IPR050729">
    <property type="entry name" value="Rho-GAP"/>
</dbReference>
<evidence type="ECO:0000256" key="4">
    <source>
        <dbReference type="PROSITE-ProRule" id="PRU00125"/>
    </source>
</evidence>
<feature type="region of interest" description="Disordered" evidence="5">
    <location>
        <begin position="911"/>
        <end position="945"/>
    </location>
</feature>
<organism evidence="8 9">
    <name type="scientific">Mucor velutinosus</name>
    <dbReference type="NCBI Taxonomy" id="708070"/>
    <lineage>
        <taxon>Eukaryota</taxon>
        <taxon>Fungi</taxon>
        <taxon>Fungi incertae sedis</taxon>
        <taxon>Mucoromycota</taxon>
        <taxon>Mucoromycotina</taxon>
        <taxon>Mucoromycetes</taxon>
        <taxon>Mucorales</taxon>
        <taxon>Mucorineae</taxon>
        <taxon>Mucoraceae</taxon>
        <taxon>Mucor</taxon>
    </lineage>
</organism>
<evidence type="ECO:0000256" key="2">
    <source>
        <dbReference type="ARBA" id="ARBA00022723"/>
    </source>
</evidence>
<reference evidence="8 9" key="1">
    <citation type="submission" date="2022-11" db="EMBL/GenBank/DDBJ databases">
        <title>Mucor velutinosus strain NIH1002 WGS.</title>
        <authorList>
            <person name="Subramanian P."/>
            <person name="Mullikin J.C."/>
            <person name="Segre J.A."/>
            <person name="Zelazny A.M."/>
        </authorList>
    </citation>
    <scope>NUCLEOTIDE SEQUENCE [LARGE SCALE GENOMIC DNA]</scope>
    <source>
        <strain evidence="8 9">NIH1002</strain>
    </source>
</reference>
<dbReference type="GO" id="GO:0007165">
    <property type="term" value="P:signal transduction"/>
    <property type="evidence" value="ECO:0007669"/>
    <property type="project" value="InterPro"/>
</dbReference>
<evidence type="ECO:0000256" key="3">
    <source>
        <dbReference type="ARBA" id="ARBA00022833"/>
    </source>
</evidence>
<dbReference type="SMART" id="SM00132">
    <property type="entry name" value="LIM"/>
    <property type="match status" value="1"/>
</dbReference>
<evidence type="ECO:0000259" key="6">
    <source>
        <dbReference type="PROSITE" id="PS50023"/>
    </source>
</evidence>
<keyword evidence="9" id="KW-1185">Reference proteome</keyword>
<feature type="region of interest" description="Disordered" evidence="5">
    <location>
        <begin position="873"/>
        <end position="894"/>
    </location>
</feature>
<dbReference type="CDD" id="cd08368">
    <property type="entry name" value="LIM"/>
    <property type="match status" value="1"/>
</dbReference>
<evidence type="ECO:0000259" key="7">
    <source>
        <dbReference type="PROSITE" id="PS50238"/>
    </source>
</evidence>
<proteinExistence type="predicted"/>
<dbReference type="RefSeq" id="XP_064687070.1">
    <property type="nucleotide sequence ID" value="XM_064827786.1"/>
</dbReference>
<dbReference type="PROSITE" id="PS00478">
    <property type="entry name" value="LIM_DOMAIN_1"/>
    <property type="match status" value="1"/>
</dbReference>
<accession>A0AAN7DQ26</accession>
<sequence length="945" mass="105472">MIHQTHCAGCDQAILKQFVEHVDLPNQIWHPECYMIFKFWGAKLAPKKPAEPKDILTVQNQIEKKVTRVWTDLSSFEESSANCISDMLLNVAAGAYIEGIRMANQFIMHLEVLFNALDAMEQTPNTDLHCNNEASLTCKQVIRFFQLLTTPPNETSITQELLSLVTGLAQNLKSLIRIGLSAALNLFLNQLLQLEKKRVWIAGRYWFKDPPETTASDQTAHNYTNICCQCQSTIQDTDCYTSSQWQWHPSCFRCSKCSASLNETNALLLENALYCPSCCELDVNHSSVARCTHVTLLQFSLNQLKAYLSTMSTRSTPAITSNLNGVKVSPPNQVLMPETKRQRSILRVLGSRQQQKRKSNRLNSVHLGQIGRTSSTTLKDSASSSIGKKKGGDLMICTNTTDSSSSQQQQQQQSYLNDALSSSISSVVSPLVASSPSSITKGGRFTQSIRRTFSTNSQHYGKRRPSLYNVFQSKKREPRRASVLTIDESGHTLHKYVHLATLTPSQDYIVRHAAVIAIEPWMSTVFSLDELIDLIDEKKKKKKRTYTDSNSPHHSQNPASALWGKLITHIKASSSTSTLTATTSATTKHNSNKTFGVALAMVAQRDHDQLLLQQKPDDGGVTLRDYTPALAAGFSDNALIPIFVKSCIMVILQSDMSIEGVFRKNGNIRQLRTLSESIDQLKSTTTSMAAMEELLANQNAIQLAALLKRYLRELPEPLMTFSLYKLFVQCGRIVQDQEQKKKVLHLACCLLPKPNRDTVMMLFCCLKWVSTFSDTNKMDIPNLARVIAPSVLFDKPSQTSSASIAATTSAAVDLRQGAQEEINVIETLIREVDDLSIIPSDLTIFTLHDINQDMADLNSRHFVHHYQQLLTEMQNQRSKSENNSPVTPTSSGRKLTQSTLLLKHHIGIPKPLSFQSNNNSNSSPKVIIQAPSAKQRRTSWIPGLK</sequence>
<gene>
    <name evidence="8" type="primary">BHMG1</name>
    <name evidence="8" type="ORF">ATC70_008539</name>
</gene>
<dbReference type="GO" id="GO:0005737">
    <property type="term" value="C:cytoplasm"/>
    <property type="evidence" value="ECO:0007669"/>
    <property type="project" value="TreeGrafter"/>
</dbReference>
<dbReference type="PROSITE" id="PS50238">
    <property type="entry name" value="RHOGAP"/>
    <property type="match status" value="1"/>
</dbReference>
<dbReference type="InterPro" id="IPR008936">
    <property type="entry name" value="Rho_GTPase_activation_prot"/>
</dbReference>
<evidence type="ECO:0000256" key="5">
    <source>
        <dbReference type="SAM" id="MobiDB-lite"/>
    </source>
</evidence>
<dbReference type="Proteomes" id="UP001304243">
    <property type="component" value="Unassembled WGS sequence"/>
</dbReference>
<dbReference type="AlphaFoldDB" id="A0AAN7DQ26"/>
<keyword evidence="1" id="KW-0343">GTPase activation</keyword>